<dbReference type="AlphaFoldDB" id="A0A6L3X292"/>
<feature type="non-terminal residue" evidence="2">
    <location>
        <position position="140"/>
    </location>
</feature>
<dbReference type="GO" id="GO:0003824">
    <property type="term" value="F:catalytic activity"/>
    <property type="evidence" value="ECO:0007669"/>
    <property type="project" value="InterPro"/>
</dbReference>
<dbReference type="SUPFAM" id="SSF52777">
    <property type="entry name" value="CoA-dependent acyltransferases"/>
    <property type="match status" value="1"/>
</dbReference>
<organism evidence="2 3">
    <name type="scientific">Enterobacter hormaechei</name>
    <dbReference type="NCBI Taxonomy" id="158836"/>
    <lineage>
        <taxon>Bacteria</taxon>
        <taxon>Pseudomonadati</taxon>
        <taxon>Pseudomonadota</taxon>
        <taxon>Gammaproteobacteria</taxon>
        <taxon>Enterobacterales</taxon>
        <taxon>Enterobacteriaceae</taxon>
        <taxon>Enterobacter</taxon>
        <taxon>Enterobacter cloacae complex</taxon>
    </lineage>
</organism>
<sequence>PKCIRDSDSGRAAGDEALFGPVLNVKVFDYQLNIDGVEAITHTLATGPVNDLELALFPDEQGGLSIEILANGQRYDEATLKGHAARLNAMLTQFAANPDLRCGDVETVSEQEYARLARINDTGLALPSTTLAGLVAEQGG</sequence>
<feature type="non-terminal residue" evidence="2">
    <location>
        <position position="1"/>
    </location>
</feature>
<dbReference type="Pfam" id="PF00668">
    <property type="entry name" value="Condensation"/>
    <property type="match status" value="1"/>
</dbReference>
<name>A0A6L3X292_9ENTR</name>
<evidence type="ECO:0000313" key="3">
    <source>
        <dbReference type="Proteomes" id="UP000476281"/>
    </source>
</evidence>
<protein>
    <submittedName>
        <fullName evidence="2">Non-ribosomal peptide synthetase</fullName>
    </submittedName>
</protein>
<dbReference type="Proteomes" id="UP000476281">
    <property type="component" value="Unassembled WGS sequence"/>
</dbReference>
<dbReference type="InterPro" id="IPR001242">
    <property type="entry name" value="Condensation_dom"/>
</dbReference>
<proteinExistence type="predicted"/>
<reference evidence="2 3" key="1">
    <citation type="submission" date="2019-09" db="EMBL/GenBank/DDBJ databases">
        <title>Reversal of blaTEM antimicrobial resistance by CRISPR-Cas9 in clinical E. coli and other Enterobacteriaceae strains.</title>
        <authorList>
            <person name="Tagliaferri T."/>
            <person name="Guimaraes N."/>
            <person name="Pereira M."/>
            <person name="Felicori L."/>
            <person name="Horz H.-P."/>
            <person name="Santos S."/>
            <person name="Mendes T."/>
        </authorList>
    </citation>
    <scope>NUCLEOTIDE SEQUENCE [LARGE SCALE GENOMIC DNA]</scope>
    <source>
        <strain evidence="2 3">E2_blaTEM_MG</strain>
    </source>
</reference>
<evidence type="ECO:0000313" key="2">
    <source>
        <dbReference type="EMBL" id="KAB2432561.1"/>
    </source>
</evidence>
<dbReference type="EMBL" id="WBSZ01002502">
    <property type="protein sequence ID" value="KAB2432561.1"/>
    <property type="molecule type" value="Genomic_DNA"/>
</dbReference>
<evidence type="ECO:0000259" key="1">
    <source>
        <dbReference type="Pfam" id="PF00668"/>
    </source>
</evidence>
<gene>
    <name evidence="2" type="ORF">F9C29_33840</name>
</gene>
<feature type="domain" description="Condensation" evidence="1">
    <location>
        <begin position="5"/>
        <end position="116"/>
    </location>
</feature>
<dbReference type="Gene3D" id="3.30.559.30">
    <property type="entry name" value="Nonribosomal peptide synthetase, condensation domain"/>
    <property type="match status" value="1"/>
</dbReference>
<accession>A0A6L3X292</accession>
<comment type="caution">
    <text evidence="2">The sequence shown here is derived from an EMBL/GenBank/DDBJ whole genome shotgun (WGS) entry which is preliminary data.</text>
</comment>